<accession>A3ZQS2</accession>
<name>A3ZQS2_9BACT</name>
<reference evidence="3 4" key="1">
    <citation type="submission" date="2006-02" db="EMBL/GenBank/DDBJ databases">
        <authorList>
            <person name="Amann R."/>
            <person name="Ferriera S."/>
            <person name="Johnson J."/>
            <person name="Kravitz S."/>
            <person name="Halpern A."/>
            <person name="Remington K."/>
            <person name="Beeson K."/>
            <person name="Tran B."/>
            <person name="Rogers Y.-H."/>
            <person name="Friedman R."/>
            <person name="Venter J.C."/>
        </authorList>
    </citation>
    <scope>NUCLEOTIDE SEQUENCE [LARGE SCALE GENOMIC DNA]</scope>
    <source>
        <strain evidence="3 4">DSM 3645</strain>
    </source>
</reference>
<evidence type="ECO:0000313" key="4">
    <source>
        <dbReference type="Proteomes" id="UP000004358"/>
    </source>
</evidence>
<organism evidence="3 4">
    <name type="scientific">Blastopirellula marina DSM 3645</name>
    <dbReference type="NCBI Taxonomy" id="314230"/>
    <lineage>
        <taxon>Bacteria</taxon>
        <taxon>Pseudomonadati</taxon>
        <taxon>Planctomycetota</taxon>
        <taxon>Planctomycetia</taxon>
        <taxon>Pirellulales</taxon>
        <taxon>Pirellulaceae</taxon>
        <taxon>Blastopirellula</taxon>
    </lineage>
</organism>
<dbReference type="Proteomes" id="UP000004358">
    <property type="component" value="Unassembled WGS sequence"/>
</dbReference>
<dbReference type="HOGENOM" id="CLU_102947_0_0_0"/>
<dbReference type="InterPro" id="IPR010496">
    <property type="entry name" value="AL/BT2_dom"/>
</dbReference>
<keyword evidence="1" id="KW-0732">Signal</keyword>
<dbReference type="AlphaFoldDB" id="A3ZQS2"/>
<gene>
    <name evidence="3" type="ORF">DSM3645_20612</name>
</gene>
<feature type="domain" description="3-keto-alpha-glucoside-1,2-lyase/3-keto-2-hydroxy-glucal hydratase" evidence="2">
    <location>
        <begin position="32"/>
        <end position="212"/>
    </location>
</feature>
<dbReference type="eggNOG" id="ENOG5031JP5">
    <property type="taxonomic scope" value="Bacteria"/>
</dbReference>
<protein>
    <recommendedName>
        <fullName evidence="2">3-keto-alpha-glucoside-1,2-lyase/3-keto-2-hydroxy-glucal hydratase domain-containing protein</fullName>
    </recommendedName>
</protein>
<proteinExistence type="predicted"/>
<dbReference type="Pfam" id="PF06439">
    <property type="entry name" value="3keto-disac_hyd"/>
    <property type="match status" value="1"/>
</dbReference>
<dbReference type="EMBL" id="AANZ01000006">
    <property type="protein sequence ID" value="EAQ81012.1"/>
    <property type="molecule type" value="Genomic_DNA"/>
</dbReference>
<comment type="caution">
    <text evidence="3">The sequence shown here is derived from an EMBL/GenBank/DDBJ whole genome shotgun (WGS) entry which is preliminary data.</text>
</comment>
<dbReference type="Gene3D" id="2.60.120.560">
    <property type="entry name" value="Exo-inulinase, domain 1"/>
    <property type="match status" value="1"/>
</dbReference>
<sequence>MLNRCVAMTAICCLLSGLALHAEEPKAKEPTAEKLFDGKSLAGWKIAEKGAFDQHGAVTVKGGEILLVKGDSSTGIFRADQPPRMNYEISLEAKRTDGSDFFCGLTFPINDEYCTMLIGGWGGGVTGLSNVDDLSAVENGATGYQEFKNDQWYKIRLRVTPESVTAWIDGDSIFNVKIADAKFSIWWEQEPMRPLGIATWNTSAALRNLELKRLK</sequence>
<evidence type="ECO:0000313" key="3">
    <source>
        <dbReference type="EMBL" id="EAQ81012.1"/>
    </source>
</evidence>
<evidence type="ECO:0000259" key="2">
    <source>
        <dbReference type="Pfam" id="PF06439"/>
    </source>
</evidence>
<feature type="signal peptide" evidence="1">
    <location>
        <begin position="1"/>
        <end position="21"/>
    </location>
</feature>
<dbReference type="RefSeq" id="WP_002652019.1">
    <property type="nucleotide sequence ID" value="NZ_CH672376.1"/>
</dbReference>
<feature type="chain" id="PRO_5002665222" description="3-keto-alpha-glucoside-1,2-lyase/3-keto-2-hydroxy-glucal hydratase domain-containing protein" evidence="1">
    <location>
        <begin position="22"/>
        <end position="215"/>
    </location>
</feature>
<dbReference type="GO" id="GO:0016787">
    <property type="term" value="F:hydrolase activity"/>
    <property type="evidence" value="ECO:0007669"/>
    <property type="project" value="InterPro"/>
</dbReference>
<evidence type="ECO:0000256" key="1">
    <source>
        <dbReference type="SAM" id="SignalP"/>
    </source>
</evidence>